<sequence length="81" mass="8818">MRIVPILQKQGVHPLNPPASQGKYKAAFGRRLAPYPPPGTRHVASRLTGWDPTNEGGPRAANLCTNTQLLSPLRLTIHIVC</sequence>
<name>A0A016SXI6_9BILA</name>
<keyword evidence="2" id="KW-1185">Reference proteome</keyword>
<accession>A0A016SXI6</accession>
<proteinExistence type="predicted"/>
<protein>
    <submittedName>
        <fullName evidence="1">Uncharacterized protein</fullName>
    </submittedName>
</protein>
<evidence type="ECO:0000313" key="2">
    <source>
        <dbReference type="Proteomes" id="UP000024635"/>
    </source>
</evidence>
<reference evidence="2" key="1">
    <citation type="journal article" date="2015" name="Nat. Genet.">
        <title>The genome and transcriptome of the zoonotic hookworm Ancylostoma ceylanicum identify infection-specific gene families.</title>
        <authorList>
            <person name="Schwarz E.M."/>
            <person name="Hu Y."/>
            <person name="Antoshechkin I."/>
            <person name="Miller M.M."/>
            <person name="Sternberg P.W."/>
            <person name="Aroian R.V."/>
        </authorList>
    </citation>
    <scope>NUCLEOTIDE SEQUENCE</scope>
    <source>
        <strain evidence="2">HY135</strain>
    </source>
</reference>
<evidence type="ECO:0000313" key="1">
    <source>
        <dbReference type="EMBL" id="EYB95463.1"/>
    </source>
</evidence>
<dbReference type="EMBL" id="JARK01001495">
    <property type="protein sequence ID" value="EYB95463.1"/>
    <property type="molecule type" value="Genomic_DNA"/>
</dbReference>
<dbReference type="AlphaFoldDB" id="A0A016SXI6"/>
<organism evidence="1 2">
    <name type="scientific">Ancylostoma ceylanicum</name>
    <dbReference type="NCBI Taxonomy" id="53326"/>
    <lineage>
        <taxon>Eukaryota</taxon>
        <taxon>Metazoa</taxon>
        <taxon>Ecdysozoa</taxon>
        <taxon>Nematoda</taxon>
        <taxon>Chromadorea</taxon>
        <taxon>Rhabditida</taxon>
        <taxon>Rhabditina</taxon>
        <taxon>Rhabditomorpha</taxon>
        <taxon>Strongyloidea</taxon>
        <taxon>Ancylostomatidae</taxon>
        <taxon>Ancylostomatinae</taxon>
        <taxon>Ancylostoma</taxon>
    </lineage>
</organism>
<dbReference type="Proteomes" id="UP000024635">
    <property type="component" value="Unassembled WGS sequence"/>
</dbReference>
<gene>
    <name evidence="1" type="primary">Acey_s0159.g3275</name>
    <name evidence="1" type="ORF">Y032_0159g3275</name>
</gene>
<comment type="caution">
    <text evidence="1">The sequence shown here is derived from an EMBL/GenBank/DDBJ whole genome shotgun (WGS) entry which is preliminary data.</text>
</comment>